<protein>
    <submittedName>
        <fullName evidence="2">Putative secreted protein</fullName>
    </submittedName>
</protein>
<dbReference type="EMBL" id="GIIL01007735">
    <property type="protein sequence ID" value="NOV51461.1"/>
    <property type="molecule type" value="Transcribed_RNA"/>
</dbReference>
<proteinExistence type="predicted"/>
<sequence length="76" mass="8282">MKMIFFMVQNFVLVMEIVFAAFASAHPITLAPIANVKHVPMLNLVQNHVVDQRAGPANVVNAIVCPNGLENTVIVL</sequence>
<dbReference type="AlphaFoldDB" id="A0A6M2E279"/>
<accession>A0A6M2E279</accession>
<name>A0A6M2E279_XENCH</name>
<evidence type="ECO:0000313" key="2">
    <source>
        <dbReference type="EMBL" id="NOV51461.1"/>
    </source>
</evidence>
<organism evidence="2">
    <name type="scientific">Xenopsylla cheopis</name>
    <name type="common">Oriental rat flea</name>
    <name type="synonym">Pulex cheopis</name>
    <dbReference type="NCBI Taxonomy" id="163159"/>
    <lineage>
        <taxon>Eukaryota</taxon>
        <taxon>Metazoa</taxon>
        <taxon>Ecdysozoa</taxon>
        <taxon>Arthropoda</taxon>
        <taxon>Hexapoda</taxon>
        <taxon>Insecta</taxon>
        <taxon>Pterygota</taxon>
        <taxon>Neoptera</taxon>
        <taxon>Endopterygota</taxon>
        <taxon>Siphonaptera</taxon>
        <taxon>Pulicidae</taxon>
        <taxon>Xenopsyllinae</taxon>
        <taxon>Xenopsylla</taxon>
    </lineage>
</organism>
<keyword evidence="1" id="KW-0732">Signal</keyword>
<reference evidence="2" key="1">
    <citation type="submission" date="2020-03" db="EMBL/GenBank/DDBJ databases">
        <title>Transcriptomic Profiling of the Digestive Tract of the Rat Flea, Xenopsylla cheopis, Following Blood Feeding and Infection with Yersinia pestis.</title>
        <authorList>
            <person name="Bland D.M."/>
            <person name="Martens C.A."/>
            <person name="Virtaneva K."/>
            <person name="Kanakabandi K."/>
            <person name="Long D."/>
            <person name="Rosenke R."/>
            <person name="Saturday G.A."/>
            <person name="Hoyt F.H."/>
            <person name="Bruno D.P."/>
            <person name="Ribeiro J.M.C."/>
            <person name="Hinnebusch J."/>
        </authorList>
    </citation>
    <scope>NUCLEOTIDE SEQUENCE</scope>
</reference>
<feature type="signal peptide" evidence="1">
    <location>
        <begin position="1"/>
        <end position="25"/>
    </location>
</feature>
<feature type="chain" id="PRO_5026758426" evidence="1">
    <location>
        <begin position="26"/>
        <end position="76"/>
    </location>
</feature>
<evidence type="ECO:0000256" key="1">
    <source>
        <dbReference type="SAM" id="SignalP"/>
    </source>
</evidence>